<evidence type="ECO:0000256" key="1">
    <source>
        <dbReference type="ARBA" id="ARBA00001974"/>
    </source>
</evidence>
<evidence type="ECO:0000256" key="2">
    <source>
        <dbReference type="ARBA" id="ARBA00022630"/>
    </source>
</evidence>
<keyword evidence="3" id="KW-0274">FAD</keyword>
<dbReference type="PANTHER" id="PTHR43004:SF19">
    <property type="entry name" value="BINDING MONOOXYGENASE, PUTATIVE (JCVI)-RELATED"/>
    <property type="match status" value="1"/>
</dbReference>
<dbReference type="RefSeq" id="WP_145072181.1">
    <property type="nucleotide sequence ID" value="NZ_JACIIY010000005.1"/>
</dbReference>
<name>A0A562KKQ6_SPHWJ</name>
<evidence type="ECO:0000256" key="3">
    <source>
        <dbReference type="ARBA" id="ARBA00022827"/>
    </source>
</evidence>
<dbReference type="GO" id="GO:0071949">
    <property type="term" value="F:FAD binding"/>
    <property type="evidence" value="ECO:0007669"/>
    <property type="project" value="InterPro"/>
</dbReference>
<dbReference type="PRINTS" id="PR00420">
    <property type="entry name" value="RNGMNOXGNASE"/>
</dbReference>
<dbReference type="InterPro" id="IPR050641">
    <property type="entry name" value="RIFMO-like"/>
</dbReference>
<keyword evidence="5" id="KW-0503">Monooxygenase</keyword>
<dbReference type="EMBL" id="VLKK01000003">
    <property type="protein sequence ID" value="TWH95956.1"/>
    <property type="molecule type" value="Genomic_DNA"/>
</dbReference>
<dbReference type="InterPro" id="IPR002938">
    <property type="entry name" value="FAD-bd"/>
</dbReference>
<dbReference type="AlphaFoldDB" id="A0A562KKQ6"/>
<keyword evidence="6" id="KW-1185">Reference proteome</keyword>
<dbReference type="GO" id="GO:0016709">
    <property type="term" value="F:oxidoreductase activity, acting on paired donors, with incorporation or reduction of molecular oxygen, NAD(P)H as one donor, and incorporation of one atom of oxygen"/>
    <property type="evidence" value="ECO:0007669"/>
    <property type="project" value="UniProtKB-ARBA"/>
</dbReference>
<proteinExistence type="predicted"/>
<evidence type="ECO:0000259" key="4">
    <source>
        <dbReference type="Pfam" id="PF01494"/>
    </source>
</evidence>
<comment type="caution">
    <text evidence="5">The sequence shown here is derived from an EMBL/GenBank/DDBJ whole genome shotgun (WGS) entry which is preliminary data.</text>
</comment>
<dbReference type="SUPFAM" id="SSF51905">
    <property type="entry name" value="FAD/NAD(P)-binding domain"/>
    <property type="match status" value="1"/>
</dbReference>
<gene>
    <name evidence="5" type="ORF">IQ35_01043</name>
</gene>
<keyword evidence="5" id="KW-0560">Oxidoreductase</keyword>
<comment type="cofactor">
    <cofactor evidence="1">
        <name>FAD</name>
        <dbReference type="ChEBI" id="CHEBI:57692"/>
    </cofactor>
</comment>
<dbReference type="Gene3D" id="3.50.50.60">
    <property type="entry name" value="FAD/NAD(P)-binding domain"/>
    <property type="match status" value="1"/>
</dbReference>
<accession>A0A562KKQ6</accession>
<dbReference type="Gene3D" id="3.40.30.120">
    <property type="match status" value="1"/>
</dbReference>
<feature type="domain" description="FAD-binding" evidence="4">
    <location>
        <begin position="4"/>
        <end position="372"/>
    </location>
</feature>
<organism evidence="5 6">
    <name type="scientific">Sphingobium wenxiniae (strain DSM 21828 / CGMCC 1.7748 / JZ-1)</name>
    <dbReference type="NCBI Taxonomy" id="595605"/>
    <lineage>
        <taxon>Bacteria</taxon>
        <taxon>Pseudomonadati</taxon>
        <taxon>Pseudomonadota</taxon>
        <taxon>Alphaproteobacteria</taxon>
        <taxon>Sphingomonadales</taxon>
        <taxon>Sphingomonadaceae</taxon>
        <taxon>Sphingobium</taxon>
    </lineage>
</organism>
<protein>
    <submittedName>
        <fullName evidence="5">2,4-dichlorophenol 6-monooxygenase</fullName>
    </submittedName>
</protein>
<dbReference type="Pfam" id="PF21274">
    <property type="entry name" value="Rng_hyd_C"/>
    <property type="match status" value="1"/>
</dbReference>
<keyword evidence="2" id="KW-0285">Flavoprotein</keyword>
<evidence type="ECO:0000313" key="6">
    <source>
        <dbReference type="Proteomes" id="UP000316624"/>
    </source>
</evidence>
<dbReference type="Proteomes" id="UP000316624">
    <property type="component" value="Unassembled WGS sequence"/>
</dbReference>
<dbReference type="PANTHER" id="PTHR43004">
    <property type="entry name" value="TRK SYSTEM POTASSIUM UPTAKE PROTEIN"/>
    <property type="match status" value="1"/>
</dbReference>
<reference evidence="5 6" key="1">
    <citation type="journal article" date="2015" name="Stand. Genomic Sci.">
        <title>Genomic Encyclopedia of Bacterial and Archaeal Type Strains, Phase III: the genomes of soil and plant-associated and newly described type strains.</title>
        <authorList>
            <person name="Whitman W.B."/>
            <person name="Woyke T."/>
            <person name="Klenk H.P."/>
            <person name="Zhou Y."/>
            <person name="Lilburn T.G."/>
            <person name="Beck B.J."/>
            <person name="De Vos P."/>
            <person name="Vandamme P."/>
            <person name="Eisen J.A."/>
            <person name="Garrity G."/>
            <person name="Hugenholtz P."/>
            <person name="Kyrpides N.C."/>
        </authorList>
    </citation>
    <scope>NUCLEOTIDE SEQUENCE [LARGE SCALE GENOMIC DNA]</scope>
    <source>
        <strain evidence="5 6">CGMCC 1.7748</strain>
    </source>
</reference>
<dbReference type="Pfam" id="PF01494">
    <property type="entry name" value="FAD_binding_3"/>
    <property type="match status" value="1"/>
</dbReference>
<dbReference type="InterPro" id="IPR036188">
    <property type="entry name" value="FAD/NAD-bd_sf"/>
</dbReference>
<sequence>METTDVLVVGGGGCGLSLAIFLSDLDVDFLMIERREATSHLPKAHYLNARTMEIFRQYDVADDIQAVGTPPYYRSRTKWFTSFAGDSPLDGKCIFETGGLGGHGSAREPDYRAASPADSANLPQIRLEPILRRHAEKRAGQRIRFRQELLSYEQDIDGVTAHVRDHSDGSEYEVRARYIVGADRGRTVGPVAGIELEGETDLITQVSVHFQADLSRWYPDDRVLLNWLRSPYRPGVSVIVPMGPGNWGRHSPEWSISFPKMPDDPEWTEENVVPMVRKILGIPKLELSVLCKTEWTVEGVLANAYRRGRVFVAGDAAHRHPPTTGLGLNTGIQDAHNLAWKLALVTRYGAADRLLDSYEAERRPVGAFNVEWALNAFFNHLLLEAAIVDTHPNHRSQIQSSGHVIAAYSALLADTANGRMRRARLNQIFDTQHIEFYARDVELGFVYERGAIVLDGLPASPRDPLGQDYGPFARPGHRLPHIWLDRCGEQISSHDLVSGTNGFVLLAGAYSNEWEAAVDQAVAETGIPLQMVAMGHDVDDSEGQWETITGLSEQGVLLIRPDNIIAWKTERTDTLIFAEFIDILKNICQTEGGRRSRSDESVRP</sequence>
<dbReference type="Gene3D" id="3.30.9.10">
    <property type="entry name" value="D-Amino Acid Oxidase, subunit A, domain 2"/>
    <property type="match status" value="1"/>
</dbReference>
<evidence type="ECO:0000313" key="5">
    <source>
        <dbReference type="EMBL" id="TWH95956.1"/>
    </source>
</evidence>